<dbReference type="Gramene" id="Kaladp0003s0125.1.v1.1">
    <property type="protein sequence ID" value="Kaladp0003s0125.1.v1.1.CDS.1"/>
    <property type="gene ID" value="Kaladp0003s0125.v1.1"/>
</dbReference>
<dbReference type="EnsemblPlants" id="Kaladp0003s0125.1.v1.1">
    <property type="protein sequence ID" value="Kaladp0003s0125.1.v1.1.CDS.1"/>
    <property type="gene ID" value="Kaladp0003s0125.v1.1"/>
</dbReference>
<dbReference type="PANTHER" id="PTHR33696:SF3">
    <property type="entry name" value="FLZ-TYPE DOMAIN-CONTAINING PROTEIN"/>
    <property type="match status" value="1"/>
</dbReference>
<feature type="region of interest" description="Disordered" evidence="1">
    <location>
        <begin position="106"/>
        <end position="125"/>
    </location>
</feature>
<accession>A0A7N0RA62</accession>
<proteinExistence type="predicted"/>
<dbReference type="PANTHER" id="PTHR33696">
    <property type="entry name" value="T22J18.15-RELATED"/>
    <property type="match status" value="1"/>
</dbReference>
<protein>
    <submittedName>
        <fullName evidence="2">Uncharacterized protein</fullName>
    </submittedName>
</protein>
<dbReference type="AlphaFoldDB" id="A0A7N0RA62"/>
<dbReference type="OMA" id="NEPGICK"/>
<sequence length="186" mass="20606">MGDDSPRFVPFSWENKPGVSKVKVAADCTDEEGVGAQCHFVALKLPPPPCPHDNHKSLMKMLHLGGEPLHVPLPPGAFDQRPARSLSKRGFKVEDDPFLLAYKECTKTSQTQRERTKPASKQSSSSSAVRSLLGYFSCRASSRSVRDTARILRLSPASSSRTPTNHRCTKAETFNILNVEHVFKME</sequence>
<organism evidence="2 3">
    <name type="scientific">Kalanchoe fedtschenkoi</name>
    <name type="common">Lavender scallops</name>
    <name type="synonym">South American air plant</name>
    <dbReference type="NCBI Taxonomy" id="63787"/>
    <lineage>
        <taxon>Eukaryota</taxon>
        <taxon>Viridiplantae</taxon>
        <taxon>Streptophyta</taxon>
        <taxon>Embryophyta</taxon>
        <taxon>Tracheophyta</taxon>
        <taxon>Spermatophyta</taxon>
        <taxon>Magnoliopsida</taxon>
        <taxon>eudicotyledons</taxon>
        <taxon>Gunneridae</taxon>
        <taxon>Pentapetalae</taxon>
        <taxon>Saxifragales</taxon>
        <taxon>Crassulaceae</taxon>
        <taxon>Kalanchoe</taxon>
    </lineage>
</organism>
<reference evidence="2" key="1">
    <citation type="submission" date="2021-01" db="UniProtKB">
        <authorList>
            <consortium name="EnsemblPlants"/>
        </authorList>
    </citation>
    <scope>IDENTIFICATION</scope>
</reference>
<evidence type="ECO:0000313" key="3">
    <source>
        <dbReference type="Proteomes" id="UP000594263"/>
    </source>
</evidence>
<evidence type="ECO:0000313" key="2">
    <source>
        <dbReference type="EnsemblPlants" id="Kaladp0003s0125.1.v1.1.CDS.1"/>
    </source>
</evidence>
<name>A0A7N0RA62_KALFE</name>
<keyword evidence="3" id="KW-1185">Reference proteome</keyword>
<evidence type="ECO:0000256" key="1">
    <source>
        <dbReference type="SAM" id="MobiDB-lite"/>
    </source>
</evidence>
<dbReference type="Proteomes" id="UP000594263">
    <property type="component" value="Unplaced"/>
</dbReference>